<dbReference type="AlphaFoldDB" id="A0A7J6JD59"/>
<reference evidence="2 3" key="2">
    <citation type="submission" date="2020-04" db="EMBL/GenBank/DDBJ databases">
        <title>Genome sequencing and assembly of multiple isolates from the Colletotrichum gloeosporioides species complex.</title>
        <authorList>
            <person name="Gan P."/>
            <person name="Shirasu K."/>
        </authorList>
    </citation>
    <scope>NUCLEOTIDE SEQUENCE [LARGE SCALE GENOMIC DNA]</scope>
    <source>
        <strain evidence="2 3">Nara gc5</strain>
    </source>
</reference>
<dbReference type="RefSeq" id="XP_066009327.1">
    <property type="nucleotide sequence ID" value="XM_066151207.1"/>
</dbReference>
<name>A0A7J6JD59_COLFN</name>
<organism evidence="2 3">
    <name type="scientific">Colletotrichum fructicola (strain Nara gc5)</name>
    <name type="common">Anthracnose fungus</name>
    <name type="synonym">Colletotrichum gloeosporioides (strain Nara gc5)</name>
    <dbReference type="NCBI Taxonomy" id="1213859"/>
    <lineage>
        <taxon>Eukaryota</taxon>
        <taxon>Fungi</taxon>
        <taxon>Dikarya</taxon>
        <taxon>Ascomycota</taxon>
        <taxon>Pezizomycotina</taxon>
        <taxon>Sordariomycetes</taxon>
        <taxon>Hypocreomycetidae</taxon>
        <taxon>Glomerellales</taxon>
        <taxon>Glomerellaceae</taxon>
        <taxon>Colletotrichum</taxon>
        <taxon>Colletotrichum gloeosporioides species complex</taxon>
    </lineage>
</organism>
<evidence type="ECO:0000313" key="3">
    <source>
        <dbReference type="Proteomes" id="UP000011096"/>
    </source>
</evidence>
<dbReference type="Proteomes" id="UP000011096">
    <property type="component" value="Unassembled WGS sequence"/>
</dbReference>
<sequence>MEGQPKEQRLGFAGESLKGLLNKNLDPCPIDPLLPAQPNGQEGRTGRQQDLTLCGRKKVKQARSQSIFASSLSQILPNPADEALNSPFLTTREPLFFLDDVDTASYHAFPAISRLVCSPVARPDSPPRLCIYGCFLTSFDLYSSAPSLIFHDQRSHLTTVQRGCLFASCTASPRPRKLAVALLRTTRRSHLQAATSRLRLRLPQRTLCQ</sequence>
<evidence type="ECO:0000256" key="1">
    <source>
        <dbReference type="SAM" id="MobiDB-lite"/>
    </source>
</evidence>
<accession>A0A7J6JD59</accession>
<feature type="region of interest" description="Disordered" evidence="1">
    <location>
        <begin position="29"/>
        <end position="49"/>
    </location>
</feature>
<comment type="caution">
    <text evidence="2">The sequence shown here is derived from an EMBL/GenBank/DDBJ whole genome shotgun (WGS) entry which is preliminary data.</text>
</comment>
<protein>
    <submittedName>
        <fullName evidence="2">Uncharacterized protein</fullName>
    </submittedName>
</protein>
<dbReference type="GeneID" id="90979717"/>
<feature type="compositionally biased region" description="Polar residues" evidence="1">
    <location>
        <begin position="38"/>
        <end position="49"/>
    </location>
</feature>
<evidence type="ECO:0000313" key="2">
    <source>
        <dbReference type="EMBL" id="KAF4488246.1"/>
    </source>
</evidence>
<dbReference type="EMBL" id="ANPB02000002">
    <property type="protein sequence ID" value="KAF4488246.1"/>
    <property type="molecule type" value="Genomic_DNA"/>
</dbReference>
<keyword evidence="3" id="KW-1185">Reference proteome</keyword>
<gene>
    <name evidence="2" type="ORF">CGGC5_v003950</name>
</gene>
<proteinExistence type="predicted"/>
<dbReference type="InParanoid" id="A0A7J6JD59"/>
<reference evidence="2 3" key="1">
    <citation type="submission" date="2012-08" db="EMBL/GenBank/DDBJ databases">
        <authorList>
            <person name="Gan P.H.P."/>
            <person name="Ikeda K."/>
            <person name="Irieda H."/>
            <person name="Narusaka M."/>
            <person name="O'Connell R.J."/>
            <person name="Narusaka Y."/>
            <person name="Takano Y."/>
            <person name="Kubo Y."/>
            <person name="Shirasu K."/>
        </authorList>
    </citation>
    <scope>NUCLEOTIDE SEQUENCE [LARGE SCALE GENOMIC DNA]</scope>
    <source>
        <strain evidence="2 3">Nara gc5</strain>
    </source>
</reference>